<evidence type="ECO:0000256" key="1">
    <source>
        <dbReference type="ARBA" id="ARBA00001947"/>
    </source>
</evidence>
<proteinExistence type="inferred from homology"/>
<keyword evidence="4" id="KW-0479">Metal-binding</keyword>
<keyword evidence="6" id="KW-0378">Hydrolase</keyword>
<dbReference type="Gene3D" id="3.40.390.30">
    <property type="entry name" value="Metalloproteases ('zincins'), catalytic domain"/>
    <property type="match status" value="1"/>
</dbReference>
<dbReference type="InterPro" id="IPR023091">
    <property type="entry name" value="MetalPrtase_cat_dom_sf_prd"/>
</dbReference>
<sequence>VETDPELNPPNDKTVSIIITQLFESKGIHNGDLLFIFGNDELLNGLKKEFFNQNHFTDVIAFRMNDYAQENVEGEVYISLPRVEENAKKFNQPFHKELGRLIIHGGLHLLGYKDKTDEEKAEMTRQENQYLDHVNWNQLYG</sequence>
<organism evidence="8">
    <name type="scientific">marine metagenome</name>
    <dbReference type="NCBI Taxonomy" id="408172"/>
    <lineage>
        <taxon>unclassified sequences</taxon>
        <taxon>metagenomes</taxon>
        <taxon>ecological metagenomes</taxon>
    </lineage>
</organism>
<evidence type="ECO:0000256" key="5">
    <source>
        <dbReference type="ARBA" id="ARBA00022759"/>
    </source>
</evidence>
<evidence type="ECO:0000256" key="7">
    <source>
        <dbReference type="ARBA" id="ARBA00022833"/>
    </source>
</evidence>
<dbReference type="Pfam" id="PF02130">
    <property type="entry name" value="YbeY"/>
    <property type="match status" value="1"/>
</dbReference>
<protein>
    <recommendedName>
        <fullName evidence="9">rRNA maturation RNase YbeY</fullName>
    </recommendedName>
</protein>
<dbReference type="AlphaFoldDB" id="A0A382DE06"/>
<reference evidence="8" key="1">
    <citation type="submission" date="2018-05" db="EMBL/GenBank/DDBJ databases">
        <authorList>
            <person name="Lanie J.A."/>
            <person name="Ng W.-L."/>
            <person name="Kazmierczak K.M."/>
            <person name="Andrzejewski T.M."/>
            <person name="Davidsen T.M."/>
            <person name="Wayne K.J."/>
            <person name="Tettelin H."/>
            <person name="Glass J.I."/>
            <person name="Rusch D."/>
            <person name="Podicherti R."/>
            <person name="Tsui H.-C.T."/>
            <person name="Winkler M.E."/>
        </authorList>
    </citation>
    <scope>NUCLEOTIDE SEQUENCE</scope>
</reference>
<evidence type="ECO:0000256" key="3">
    <source>
        <dbReference type="ARBA" id="ARBA00022722"/>
    </source>
</evidence>
<evidence type="ECO:0000313" key="8">
    <source>
        <dbReference type="EMBL" id="SVB36252.1"/>
    </source>
</evidence>
<dbReference type="InterPro" id="IPR002036">
    <property type="entry name" value="YbeY"/>
</dbReference>
<comment type="similarity">
    <text evidence="2">Belongs to the endoribonuclease YbeY family.</text>
</comment>
<dbReference type="GO" id="GO:0004519">
    <property type="term" value="F:endonuclease activity"/>
    <property type="evidence" value="ECO:0007669"/>
    <property type="project" value="UniProtKB-KW"/>
</dbReference>
<gene>
    <name evidence="8" type="ORF">METZ01_LOCUS189106</name>
</gene>
<dbReference type="GO" id="GO:0046872">
    <property type="term" value="F:metal ion binding"/>
    <property type="evidence" value="ECO:0007669"/>
    <property type="project" value="UniProtKB-KW"/>
</dbReference>
<dbReference type="PROSITE" id="PS01306">
    <property type="entry name" value="UPF0054"/>
    <property type="match status" value="1"/>
</dbReference>
<name>A0A382DE06_9ZZZZ</name>
<feature type="non-terminal residue" evidence="8">
    <location>
        <position position="1"/>
    </location>
</feature>
<dbReference type="InterPro" id="IPR020549">
    <property type="entry name" value="YbeY_CS"/>
</dbReference>
<dbReference type="SUPFAM" id="SSF55486">
    <property type="entry name" value="Metalloproteases ('zincins'), catalytic domain"/>
    <property type="match status" value="1"/>
</dbReference>
<dbReference type="HAMAP" id="MF_00009">
    <property type="entry name" value="Endoribonucl_YbeY"/>
    <property type="match status" value="1"/>
</dbReference>
<evidence type="ECO:0000256" key="6">
    <source>
        <dbReference type="ARBA" id="ARBA00022801"/>
    </source>
</evidence>
<dbReference type="PANTHER" id="PTHR46986:SF1">
    <property type="entry name" value="ENDORIBONUCLEASE YBEY, CHLOROPLASTIC"/>
    <property type="match status" value="1"/>
</dbReference>
<accession>A0A382DE06</accession>
<evidence type="ECO:0000256" key="2">
    <source>
        <dbReference type="ARBA" id="ARBA00010875"/>
    </source>
</evidence>
<dbReference type="GO" id="GO:0006364">
    <property type="term" value="P:rRNA processing"/>
    <property type="evidence" value="ECO:0007669"/>
    <property type="project" value="InterPro"/>
</dbReference>
<evidence type="ECO:0008006" key="9">
    <source>
        <dbReference type="Google" id="ProtNLM"/>
    </source>
</evidence>
<evidence type="ECO:0000256" key="4">
    <source>
        <dbReference type="ARBA" id="ARBA00022723"/>
    </source>
</evidence>
<keyword evidence="7" id="KW-0862">Zinc</keyword>
<dbReference type="PANTHER" id="PTHR46986">
    <property type="entry name" value="ENDORIBONUCLEASE YBEY, CHLOROPLASTIC"/>
    <property type="match status" value="1"/>
</dbReference>
<dbReference type="NCBIfam" id="TIGR00043">
    <property type="entry name" value="rRNA maturation RNase YbeY"/>
    <property type="match status" value="1"/>
</dbReference>
<dbReference type="EMBL" id="UINC01038771">
    <property type="protein sequence ID" value="SVB36252.1"/>
    <property type="molecule type" value="Genomic_DNA"/>
</dbReference>
<keyword evidence="5" id="KW-0255">Endonuclease</keyword>
<keyword evidence="3" id="KW-0540">Nuclease</keyword>
<dbReference type="GO" id="GO:0004222">
    <property type="term" value="F:metalloendopeptidase activity"/>
    <property type="evidence" value="ECO:0007669"/>
    <property type="project" value="InterPro"/>
</dbReference>
<comment type="cofactor">
    <cofactor evidence="1">
        <name>Zn(2+)</name>
        <dbReference type="ChEBI" id="CHEBI:29105"/>
    </cofactor>
</comment>